<sequence>MRWFRLGSGRQKDPAAGQAIVDDVRERFGAHLQGSFHEQAEAVVPLLAGDEGVAAAAAILREFADSAYADLQTQTAELSRRTGYAFAVDRADYRSLWRDTQGQLRWPLFTLPCRLHPYIQVSAAAAVISAEAKRATRLTAPGPLLAHVLEILDLTIDGWEFARVRPDTDAATLAHRLIGAARDLRGAMSDEPPLPRPVRELMRRNHTVDIYDAASPQVVGGFNPGREMREALLA</sequence>
<protein>
    <submittedName>
        <fullName evidence="1">Uncharacterized protein</fullName>
    </submittedName>
</protein>
<keyword evidence="2" id="KW-1185">Reference proteome</keyword>
<reference evidence="1 2" key="1">
    <citation type="submission" date="2022-06" db="EMBL/GenBank/DDBJ databases">
        <title>Actinoplanes abujensis sp. nov., isolated from Nigerian arid soil.</title>
        <authorList>
            <person name="Ding P."/>
        </authorList>
    </citation>
    <scope>NUCLEOTIDE SEQUENCE [LARGE SCALE GENOMIC DNA]</scope>
    <source>
        <strain evidence="2">TRM88002</strain>
    </source>
</reference>
<evidence type="ECO:0000313" key="1">
    <source>
        <dbReference type="EMBL" id="MCM4082891.1"/>
    </source>
</evidence>
<comment type="caution">
    <text evidence="1">The sequence shown here is derived from an EMBL/GenBank/DDBJ whole genome shotgun (WGS) entry which is preliminary data.</text>
</comment>
<dbReference type="EMBL" id="JAMQOL010000052">
    <property type="protein sequence ID" value="MCM4082891.1"/>
    <property type="molecule type" value="Genomic_DNA"/>
</dbReference>
<name>A0ABT0YA18_9ACTN</name>
<dbReference type="RefSeq" id="WP_251802617.1">
    <property type="nucleotide sequence ID" value="NZ_JAMQOL010000052.1"/>
</dbReference>
<dbReference type="Proteomes" id="UP001523216">
    <property type="component" value="Unassembled WGS sequence"/>
</dbReference>
<accession>A0ABT0YA18</accession>
<gene>
    <name evidence="1" type="ORF">LXN57_35570</name>
</gene>
<organism evidence="1 2">
    <name type="scientific">Paractinoplanes hotanensis</name>
    <dbReference type="NCBI Taxonomy" id="2906497"/>
    <lineage>
        <taxon>Bacteria</taxon>
        <taxon>Bacillati</taxon>
        <taxon>Actinomycetota</taxon>
        <taxon>Actinomycetes</taxon>
        <taxon>Micromonosporales</taxon>
        <taxon>Micromonosporaceae</taxon>
        <taxon>Paractinoplanes</taxon>
    </lineage>
</organism>
<proteinExistence type="predicted"/>
<evidence type="ECO:0000313" key="2">
    <source>
        <dbReference type="Proteomes" id="UP001523216"/>
    </source>
</evidence>